<accession>A0ACB8Q6H9</accession>
<evidence type="ECO:0000313" key="2">
    <source>
        <dbReference type="Proteomes" id="UP000814128"/>
    </source>
</evidence>
<protein>
    <submittedName>
        <fullName evidence="1">Uncharacterized protein</fullName>
    </submittedName>
</protein>
<dbReference type="Proteomes" id="UP000814128">
    <property type="component" value="Unassembled WGS sequence"/>
</dbReference>
<sequence>MYQGTKGTFPSLQITPPHLRHEDYLRIVIEDTGNYANALAYLRRLGPSVAEHNLARYGRKMLGALPDETTQLLIDICTDPATLRAVDPELQSEQPAAARQQTSYLAYLNLNRAPAPAAEQVPDAPDAASRKGSIHEGRRGSIHEGRRGSVHEGRKDSIHDGSSSSTPPPGTPTTATATAPRVPAPLKRPSPQLYFANFVGHRAAFVVFLETVARRRWGQTVDGPVAPERPGDEDDAADQAAVWNTLLELYLAGGLTVKAQAVLESASIPYDAAHALMLCGARGYTRGTVLLWGRLGMHEDVLRFWIARARAGEAGAGAEIMRVLRAHGNTAEAARVMYPLTLRFFSESADAMARHRAELAEVLDEIQQRAIMPPLAVVQVLSRNGAASVGAVKEWLLARVREARAEVETDRQLTESYRAETAAKVKKVAELSDPDAPRNFHVTTCASCGGQLDLPSVHFMCGHSYHQRCLINNETECPHCAREHAVIRDIRRNNERLADQHDVFVQDVREGGFGVLAAGFGRGVFNTARIEEVGAR</sequence>
<gene>
    <name evidence="1" type="ORF">K488DRAFT_74698</name>
</gene>
<reference evidence="1" key="1">
    <citation type="submission" date="2021-02" db="EMBL/GenBank/DDBJ databases">
        <authorList>
            <consortium name="DOE Joint Genome Institute"/>
            <person name="Ahrendt S."/>
            <person name="Looney B.P."/>
            <person name="Miyauchi S."/>
            <person name="Morin E."/>
            <person name="Drula E."/>
            <person name="Courty P.E."/>
            <person name="Chicoki N."/>
            <person name="Fauchery L."/>
            <person name="Kohler A."/>
            <person name="Kuo A."/>
            <person name="Labutti K."/>
            <person name="Pangilinan J."/>
            <person name="Lipzen A."/>
            <person name="Riley R."/>
            <person name="Andreopoulos W."/>
            <person name="He G."/>
            <person name="Johnson J."/>
            <person name="Barry K.W."/>
            <person name="Grigoriev I.V."/>
            <person name="Nagy L."/>
            <person name="Hibbett D."/>
            <person name="Henrissat B."/>
            <person name="Matheny P.B."/>
            <person name="Labbe J."/>
            <person name="Martin F."/>
        </authorList>
    </citation>
    <scope>NUCLEOTIDE SEQUENCE</scope>
    <source>
        <strain evidence="1">EC-137</strain>
    </source>
</reference>
<reference evidence="1" key="2">
    <citation type="journal article" date="2022" name="New Phytol.">
        <title>Evolutionary transition to the ectomycorrhizal habit in the genomes of a hyperdiverse lineage of mushroom-forming fungi.</title>
        <authorList>
            <person name="Looney B."/>
            <person name="Miyauchi S."/>
            <person name="Morin E."/>
            <person name="Drula E."/>
            <person name="Courty P.E."/>
            <person name="Kohler A."/>
            <person name="Kuo A."/>
            <person name="LaButti K."/>
            <person name="Pangilinan J."/>
            <person name="Lipzen A."/>
            <person name="Riley R."/>
            <person name="Andreopoulos W."/>
            <person name="He G."/>
            <person name="Johnson J."/>
            <person name="Nolan M."/>
            <person name="Tritt A."/>
            <person name="Barry K.W."/>
            <person name="Grigoriev I.V."/>
            <person name="Nagy L.G."/>
            <person name="Hibbett D."/>
            <person name="Henrissat B."/>
            <person name="Matheny P.B."/>
            <person name="Labbe J."/>
            <person name="Martin F.M."/>
        </authorList>
    </citation>
    <scope>NUCLEOTIDE SEQUENCE</scope>
    <source>
        <strain evidence="1">EC-137</strain>
    </source>
</reference>
<evidence type="ECO:0000313" key="1">
    <source>
        <dbReference type="EMBL" id="KAI0027240.1"/>
    </source>
</evidence>
<dbReference type="EMBL" id="MU273953">
    <property type="protein sequence ID" value="KAI0027240.1"/>
    <property type="molecule type" value="Genomic_DNA"/>
</dbReference>
<keyword evidence="2" id="KW-1185">Reference proteome</keyword>
<comment type="caution">
    <text evidence="1">The sequence shown here is derived from an EMBL/GenBank/DDBJ whole genome shotgun (WGS) entry which is preliminary data.</text>
</comment>
<organism evidence="1 2">
    <name type="scientific">Vararia minispora EC-137</name>
    <dbReference type="NCBI Taxonomy" id="1314806"/>
    <lineage>
        <taxon>Eukaryota</taxon>
        <taxon>Fungi</taxon>
        <taxon>Dikarya</taxon>
        <taxon>Basidiomycota</taxon>
        <taxon>Agaricomycotina</taxon>
        <taxon>Agaricomycetes</taxon>
        <taxon>Russulales</taxon>
        <taxon>Lachnocladiaceae</taxon>
        <taxon>Vararia</taxon>
    </lineage>
</organism>
<name>A0ACB8Q6H9_9AGAM</name>
<proteinExistence type="predicted"/>